<evidence type="ECO:0000256" key="2">
    <source>
        <dbReference type="ARBA" id="ARBA00022747"/>
    </source>
</evidence>
<protein>
    <submittedName>
        <fullName evidence="5">Restriction endonuclease subunit S</fullName>
        <ecNumber evidence="5">3.1.21.-</ecNumber>
    </submittedName>
</protein>
<comment type="similarity">
    <text evidence="1">Belongs to the type-I restriction system S methylase family.</text>
</comment>
<dbReference type="EMBL" id="CP157744">
    <property type="protein sequence ID" value="XBS22863.1"/>
    <property type="molecule type" value="Genomic_DNA"/>
</dbReference>
<keyword evidence="5" id="KW-0614">Plasmid</keyword>
<dbReference type="GO" id="GO:0003677">
    <property type="term" value="F:DNA binding"/>
    <property type="evidence" value="ECO:0007669"/>
    <property type="project" value="UniProtKB-KW"/>
</dbReference>
<evidence type="ECO:0000313" key="6">
    <source>
        <dbReference type="Proteomes" id="UP001225378"/>
    </source>
</evidence>
<dbReference type="KEGG" id="mech:Q9L42_020160"/>
<dbReference type="Proteomes" id="UP001225378">
    <property type="component" value="Plasmid unnamed2"/>
</dbReference>
<feature type="domain" description="Type I restriction modification DNA specificity" evidence="4">
    <location>
        <begin position="180"/>
        <end position="304"/>
    </location>
</feature>
<dbReference type="GO" id="GO:0009307">
    <property type="term" value="P:DNA restriction-modification system"/>
    <property type="evidence" value="ECO:0007669"/>
    <property type="project" value="UniProtKB-KW"/>
</dbReference>
<keyword evidence="5" id="KW-0255">Endonuclease</keyword>
<reference evidence="5 6" key="1">
    <citation type="journal article" date="2024" name="Microbiology">
        <title>Methylomarinum rosea sp. nov., a novel halophilic methanotrophic bacterium from the hypersaline Lake Elton.</title>
        <authorList>
            <person name="Suleimanov R.Z."/>
            <person name="Oshkin I.Y."/>
            <person name="Danilova O.V."/>
            <person name="Suzina N.E."/>
            <person name="Dedysh S.N."/>
        </authorList>
    </citation>
    <scope>NUCLEOTIDE SEQUENCE [LARGE SCALE GENOMIC DNA]</scope>
    <source>
        <strain evidence="5 6">Ch1-1</strain>
        <plasmid evidence="6">unnamed2</plasmid>
    </source>
</reference>
<geneLocation type="plasmid" evidence="5 6">
    <name>unnamed2</name>
</geneLocation>
<dbReference type="Gene3D" id="3.90.220.20">
    <property type="entry name" value="DNA methylase specificity domains"/>
    <property type="match status" value="2"/>
</dbReference>
<dbReference type="GO" id="GO:0016787">
    <property type="term" value="F:hydrolase activity"/>
    <property type="evidence" value="ECO:0007669"/>
    <property type="project" value="UniProtKB-KW"/>
</dbReference>
<dbReference type="SUPFAM" id="SSF116734">
    <property type="entry name" value="DNA methylase specificity domain"/>
    <property type="match status" value="2"/>
</dbReference>
<dbReference type="REBASE" id="838262">
    <property type="entry name" value="S.MspCh11ORF20165P"/>
</dbReference>
<keyword evidence="3" id="KW-0238">DNA-binding</keyword>
<proteinExistence type="inferred from homology"/>
<dbReference type="AlphaFoldDB" id="A0AAU7P0Z4"/>
<dbReference type="InterPro" id="IPR044946">
    <property type="entry name" value="Restrct_endonuc_typeI_TRD_sf"/>
</dbReference>
<evidence type="ECO:0000256" key="3">
    <source>
        <dbReference type="ARBA" id="ARBA00023125"/>
    </source>
</evidence>
<organism evidence="5 6">
    <name type="scientific">Methylomarinum roseum</name>
    <dbReference type="NCBI Taxonomy" id="3067653"/>
    <lineage>
        <taxon>Bacteria</taxon>
        <taxon>Pseudomonadati</taxon>
        <taxon>Pseudomonadota</taxon>
        <taxon>Gammaproteobacteria</taxon>
        <taxon>Methylococcales</taxon>
        <taxon>Methylococcaceae</taxon>
        <taxon>Methylomarinum</taxon>
    </lineage>
</organism>
<name>A0AAU7P0Z4_9GAMM</name>
<dbReference type="GO" id="GO:0004519">
    <property type="term" value="F:endonuclease activity"/>
    <property type="evidence" value="ECO:0007669"/>
    <property type="project" value="UniProtKB-KW"/>
</dbReference>
<dbReference type="EC" id="3.1.21.-" evidence="5"/>
<keyword evidence="6" id="KW-1185">Reference proteome</keyword>
<evidence type="ECO:0000259" key="4">
    <source>
        <dbReference type="Pfam" id="PF01420"/>
    </source>
</evidence>
<feature type="domain" description="Type I restriction modification DNA specificity" evidence="4">
    <location>
        <begin position="4"/>
        <end position="147"/>
    </location>
</feature>
<keyword evidence="5" id="KW-0540">Nuclease</keyword>
<gene>
    <name evidence="5" type="ORF">Q9L42_020160</name>
</gene>
<evidence type="ECO:0000256" key="1">
    <source>
        <dbReference type="ARBA" id="ARBA00010923"/>
    </source>
</evidence>
<dbReference type="RefSeq" id="WP_349432867.1">
    <property type="nucleotide sequence ID" value="NZ_CP157744.1"/>
</dbReference>
<dbReference type="Pfam" id="PF01420">
    <property type="entry name" value="Methylase_S"/>
    <property type="match status" value="2"/>
</dbReference>
<sequence length="346" mass="38769">MFNNIAQGRRLKKDDQLPGEIPFVMAGTTNTGVVNYISNPVASFPKNSITIDIFGNTFYRDYAFGAGDDTGVYWSDEENYSKEAMLFFSISMQKSLSGKFSYGNKLRSSQSLDFTMKLPINNGGIDFDFMESFIAELEAERLEELEAYLSVAGLKDTTLTPDEQQALNDFENGKFSWGEFSYQTIFNNIAQGRRLKKDDQLPGEIPFVMAGTTNTGVVNYISNPVASFPNNSITIDIFGNAFYRNYSFGAGDDTGVYWSDQKNYSKEAMLFFTTSMEKSLFGKFSYGKKLRSSQSLAFTMKLPAQNKKPALVSMETFISAIQKMVIKGVVEYADKKMAATKYVVQN</sequence>
<keyword evidence="5" id="KW-0378">Hydrolase</keyword>
<keyword evidence="2" id="KW-0680">Restriction system</keyword>
<accession>A0AAU7P0Z4</accession>
<evidence type="ECO:0000313" key="5">
    <source>
        <dbReference type="EMBL" id="XBS22863.1"/>
    </source>
</evidence>
<dbReference type="InterPro" id="IPR000055">
    <property type="entry name" value="Restrct_endonuc_typeI_TRD"/>
</dbReference>